<evidence type="ECO:0000259" key="1">
    <source>
        <dbReference type="PROSITE" id="PS51186"/>
    </source>
</evidence>
<feature type="domain" description="N-acetyltransferase" evidence="1">
    <location>
        <begin position="63"/>
        <end position="204"/>
    </location>
</feature>
<comment type="caution">
    <text evidence="2">The sequence shown here is derived from an EMBL/GenBank/DDBJ whole genome shotgun (WGS) entry which is preliminary data.</text>
</comment>
<dbReference type="Gene3D" id="3.40.630.30">
    <property type="match status" value="1"/>
</dbReference>
<dbReference type="Pfam" id="PF00583">
    <property type="entry name" value="Acetyltransf_1"/>
    <property type="match status" value="1"/>
</dbReference>
<evidence type="ECO:0000313" key="2">
    <source>
        <dbReference type="EMBL" id="MFB2876868.1"/>
    </source>
</evidence>
<evidence type="ECO:0000313" key="3">
    <source>
        <dbReference type="Proteomes" id="UP001576774"/>
    </source>
</evidence>
<sequence length="206" mass="23445">MQINLIKPDETQINKIAEFLAMAFEDSSGLSQICKTKAKGKKVLTSLYLLFRATITMQVAAKQPILAVIKDSQVIAVAVFQEPENHLPIREQIRWLRQVIFGISPFVAWNILDNLRLLAPYHPQEPHYYLSLLGVHPLFQGKGYARPLLDTLHALSKTHSLSTGIYLETANPYNVTLYQHFGYYTTNKLNINGIDTFTMFRPNCSH</sequence>
<dbReference type="InterPro" id="IPR000182">
    <property type="entry name" value="GNAT_dom"/>
</dbReference>
<protein>
    <submittedName>
        <fullName evidence="2">GNAT family N-acetyltransferase</fullName>
        <ecNumber evidence="2">2.3.1.-</ecNumber>
    </submittedName>
</protein>
<dbReference type="InterPro" id="IPR016181">
    <property type="entry name" value="Acyl_CoA_acyltransferase"/>
</dbReference>
<dbReference type="SUPFAM" id="SSF55729">
    <property type="entry name" value="Acyl-CoA N-acyltransferases (Nat)"/>
    <property type="match status" value="1"/>
</dbReference>
<reference evidence="2 3" key="1">
    <citation type="submission" date="2024-09" db="EMBL/GenBank/DDBJ databases">
        <title>Floridaenema gen nov. (Aerosakkonemataceae, Aerosakkonematales ord. nov., Cyanobacteria) from benthic tropical and subtropical fresh waters, with the description of four new species.</title>
        <authorList>
            <person name="Moretto J.A."/>
            <person name="Berthold D.E."/>
            <person name="Lefler F.W."/>
            <person name="Huang I.-S."/>
            <person name="Laughinghouse H. IV."/>
        </authorList>
    </citation>
    <scope>NUCLEOTIDE SEQUENCE [LARGE SCALE GENOMIC DNA]</scope>
    <source>
        <strain evidence="2 3">BLCC-F46</strain>
    </source>
</reference>
<keyword evidence="2" id="KW-0808">Transferase</keyword>
<dbReference type="PANTHER" id="PTHR42791:SF1">
    <property type="entry name" value="N-ACETYLTRANSFERASE DOMAIN-CONTAINING PROTEIN"/>
    <property type="match status" value="1"/>
</dbReference>
<dbReference type="RefSeq" id="WP_413269988.1">
    <property type="nucleotide sequence ID" value="NZ_JBHFNQ010000064.1"/>
</dbReference>
<name>A0ABV4X3S9_9CYAN</name>
<dbReference type="PANTHER" id="PTHR42791">
    <property type="entry name" value="GNAT FAMILY ACETYLTRANSFERASE"/>
    <property type="match status" value="1"/>
</dbReference>
<keyword evidence="2" id="KW-0012">Acyltransferase</keyword>
<keyword evidence="3" id="KW-1185">Reference proteome</keyword>
<dbReference type="PROSITE" id="PS51186">
    <property type="entry name" value="GNAT"/>
    <property type="match status" value="1"/>
</dbReference>
<dbReference type="EMBL" id="JBHFNQ010000064">
    <property type="protein sequence ID" value="MFB2876868.1"/>
    <property type="molecule type" value="Genomic_DNA"/>
</dbReference>
<dbReference type="InterPro" id="IPR052523">
    <property type="entry name" value="Trichothecene_AcTrans"/>
</dbReference>
<dbReference type="Proteomes" id="UP001576774">
    <property type="component" value="Unassembled WGS sequence"/>
</dbReference>
<accession>A0ABV4X3S9</accession>
<proteinExistence type="predicted"/>
<dbReference type="EC" id="2.3.1.-" evidence="2"/>
<dbReference type="CDD" id="cd04301">
    <property type="entry name" value="NAT_SF"/>
    <property type="match status" value="1"/>
</dbReference>
<dbReference type="GO" id="GO:0016746">
    <property type="term" value="F:acyltransferase activity"/>
    <property type="evidence" value="ECO:0007669"/>
    <property type="project" value="UniProtKB-KW"/>
</dbReference>
<gene>
    <name evidence="2" type="ORF">ACE1CC_08230</name>
</gene>
<organism evidence="2 3">
    <name type="scientific">Floridaenema aerugineum BLCC-F46</name>
    <dbReference type="NCBI Taxonomy" id="3153654"/>
    <lineage>
        <taxon>Bacteria</taxon>
        <taxon>Bacillati</taxon>
        <taxon>Cyanobacteriota</taxon>
        <taxon>Cyanophyceae</taxon>
        <taxon>Oscillatoriophycideae</taxon>
        <taxon>Aerosakkonematales</taxon>
        <taxon>Aerosakkonemataceae</taxon>
        <taxon>Floridanema</taxon>
        <taxon>Floridanema aerugineum</taxon>
    </lineage>
</organism>